<reference evidence="1 2" key="1">
    <citation type="journal article" date="2010" name="Science">
        <title>Genomic comparison of the ants Camponotus floridanus and Harpegnathos saltator.</title>
        <authorList>
            <person name="Bonasio R."/>
            <person name="Zhang G."/>
            <person name="Ye C."/>
            <person name="Mutti N.S."/>
            <person name="Fang X."/>
            <person name="Qin N."/>
            <person name="Donahue G."/>
            <person name="Yang P."/>
            <person name="Li Q."/>
            <person name="Li C."/>
            <person name="Zhang P."/>
            <person name="Huang Z."/>
            <person name="Berger S.L."/>
            <person name="Reinberg D."/>
            <person name="Wang J."/>
            <person name="Liebig J."/>
        </authorList>
    </citation>
    <scope>NUCLEOTIDE SEQUENCE [LARGE SCALE GENOMIC DNA]</scope>
    <source>
        <strain evidence="1 2">R22 G/1</strain>
    </source>
</reference>
<dbReference type="OMA" id="MQHRKRE"/>
<dbReference type="InParanoid" id="E2B533"/>
<protein>
    <submittedName>
        <fullName evidence="1">Uncharacterized protein</fullName>
    </submittedName>
</protein>
<evidence type="ECO:0000313" key="2">
    <source>
        <dbReference type="Proteomes" id="UP000008237"/>
    </source>
</evidence>
<proteinExistence type="predicted"/>
<sequence>MQHRKRETPVVATAAAAATAASWPVEAGGNLYIEEGDTPRSKRSQIARIQRNIETILSHKTNSVN</sequence>
<dbReference type="STRING" id="610380.E2B533"/>
<keyword evidence="2" id="KW-1185">Reference proteome</keyword>
<dbReference type="AlphaFoldDB" id="E2B533"/>
<dbReference type="Proteomes" id="UP000008237">
    <property type="component" value="Unassembled WGS sequence"/>
</dbReference>
<name>E2B533_HARSA</name>
<evidence type="ECO:0000313" key="1">
    <source>
        <dbReference type="EMBL" id="EFN89193.1"/>
    </source>
</evidence>
<accession>E2B533</accession>
<organism evidence="2">
    <name type="scientific">Harpegnathos saltator</name>
    <name type="common">Jerdon's jumping ant</name>
    <dbReference type="NCBI Taxonomy" id="610380"/>
    <lineage>
        <taxon>Eukaryota</taxon>
        <taxon>Metazoa</taxon>
        <taxon>Ecdysozoa</taxon>
        <taxon>Arthropoda</taxon>
        <taxon>Hexapoda</taxon>
        <taxon>Insecta</taxon>
        <taxon>Pterygota</taxon>
        <taxon>Neoptera</taxon>
        <taxon>Endopterygota</taxon>
        <taxon>Hymenoptera</taxon>
        <taxon>Apocrita</taxon>
        <taxon>Aculeata</taxon>
        <taxon>Formicoidea</taxon>
        <taxon>Formicidae</taxon>
        <taxon>Ponerinae</taxon>
        <taxon>Ponerini</taxon>
        <taxon>Harpegnathos</taxon>
    </lineage>
</organism>
<dbReference type="EMBL" id="GL445701">
    <property type="protein sequence ID" value="EFN89193.1"/>
    <property type="molecule type" value="Genomic_DNA"/>
</dbReference>
<gene>
    <name evidence="1" type="ORF">EAI_12605</name>
</gene>